<feature type="transmembrane region" description="Helical" evidence="10">
    <location>
        <begin position="344"/>
        <end position="367"/>
    </location>
</feature>
<dbReference type="CDD" id="cd17332">
    <property type="entry name" value="MFS_MelB_like"/>
    <property type="match status" value="1"/>
</dbReference>
<evidence type="ECO:0000256" key="1">
    <source>
        <dbReference type="ARBA" id="ARBA00004651"/>
    </source>
</evidence>
<dbReference type="InterPro" id="IPR036259">
    <property type="entry name" value="MFS_trans_sf"/>
</dbReference>
<name>A0A1Z5IRK3_9LACO</name>
<evidence type="ECO:0000256" key="9">
    <source>
        <dbReference type="SAM" id="Coils"/>
    </source>
</evidence>
<comment type="caution">
    <text evidence="11">The sequence shown here is derived from an EMBL/GenBank/DDBJ whole genome shotgun (WGS) entry which is preliminary data.</text>
</comment>
<feature type="transmembrane region" description="Helical" evidence="10">
    <location>
        <begin position="53"/>
        <end position="71"/>
    </location>
</feature>
<feature type="coiled-coil region" evidence="9">
    <location>
        <begin position="458"/>
        <end position="485"/>
    </location>
</feature>
<sequence>MEQKKESHAKQYTSYALGAFGHDAFYATLSTYLMLFITSELFNGAAKGVKSHMILIITTMMMIIRLVEIVFDPIIGGIIDNTQTKYGKFKPWLLVGAGVSAIFLVLIFTDFGGLTNSNPMLYVVLFGICYVIMDVFYSFKDIALWSMLPALSVDEKVRNNFGTTGRLGSTIGAQAVPIMIFPLIVFFSHVFSGTSGQTKTQAGWIGFAVVIAIFSFGGALCTALGTHENTSLIRQNTERTGVIGIFKALGKNDQLMWLAASYFLFALGYVVTNSLLAYYFTYVLGQSNKFTFAGWIMAVLGVISVSLFPVIVEKVHRKAIYVGGICMMLVGYILFLFAGHSLLAVLVSVAVFFFPYPMIFLAALMTITDSVEYGQWKNGTRNESVTLSIRPLIDKLAGAVANGVVGIAAVHSGMTGNAAPSSISHAQLMGFKTYMFFGPMALVAVAALVYYTKVKLTEDKHKQIVDELETKLKAEKAAKEGKTSNDAPDAQ</sequence>
<evidence type="ECO:0000256" key="2">
    <source>
        <dbReference type="ARBA" id="ARBA00022448"/>
    </source>
</evidence>
<evidence type="ECO:0000256" key="5">
    <source>
        <dbReference type="ARBA" id="ARBA00022692"/>
    </source>
</evidence>
<evidence type="ECO:0000313" key="12">
    <source>
        <dbReference type="Proteomes" id="UP000198430"/>
    </source>
</evidence>
<keyword evidence="4" id="KW-0762">Sugar transport</keyword>
<gene>
    <name evidence="11" type="ORF">IWT140_02031</name>
</gene>
<dbReference type="Proteomes" id="UP000198430">
    <property type="component" value="Unassembled WGS sequence"/>
</dbReference>
<dbReference type="Pfam" id="PF13347">
    <property type="entry name" value="MFS_2"/>
    <property type="match status" value="1"/>
</dbReference>
<evidence type="ECO:0000256" key="8">
    <source>
        <dbReference type="ARBA" id="ARBA00023136"/>
    </source>
</evidence>
<organism evidence="11 12">
    <name type="scientific">Secundilactobacillus pentosiphilus</name>
    <dbReference type="NCBI Taxonomy" id="1714682"/>
    <lineage>
        <taxon>Bacteria</taxon>
        <taxon>Bacillati</taxon>
        <taxon>Bacillota</taxon>
        <taxon>Bacilli</taxon>
        <taxon>Lactobacillales</taxon>
        <taxon>Lactobacillaceae</taxon>
        <taxon>Secundilactobacillus</taxon>
    </lineage>
</organism>
<evidence type="ECO:0000256" key="7">
    <source>
        <dbReference type="ARBA" id="ARBA00022989"/>
    </source>
</evidence>
<keyword evidence="2" id="KW-0813">Transport</keyword>
<feature type="transmembrane region" description="Helical" evidence="10">
    <location>
        <begin position="92"/>
        <end position="114"/>
    </location>
</feature>
<dbReference type="Gene3D" id="1.20.1250.20">
    <property type="entry name" value="MFS general substrate transporter like domains"/>
    <property type="match status" value="1"/>
</dbReference>
<feature type="transmembrane region" description="Helical" evidence="10">
    <location>
        <begin position="255"/>
        <end position="280"/>
    </location>
</feature>
<feature type="transmembrane region" description="Helical" evidence="10">
    <location>
        <begin position="434"/>
        <end position="452"/>
    </location>
</feature>
<dbReference type="PANTHER" id="PTHR11328">
    <property type="entry name" value="MAJOR FACILITATOR SUPERFAMILY DOMAIN-CONTAINING PROTEIN"/>
    <property type="match status" value="1"/>
</dbReference>
<keyword evidence="12" id="KW-1185">Reference proteome</keyword>
<accession>A0A1Z5IRK3</accession>
<evidence type="ECO:0000313" key="11">
    <source>
        <dbReference type="EMBL" id="GAX04393.1"/>
    </source>
</evidence>
<reference evidence="11 12" key="1">
    <citation type="submission" date="2015-11" db="EMBL/GenBank/DDBJ databases">
        <title>Draft genome sequences of new species of the genus Lactobacillus isolated from orchardgrass silage.</title>
        <authorList>
            <person name="Tohno M."/>
            <person name="Tanizawa Y."/>
            <person name="Arita M."/>
        </authorList>
    </citation>
    <scope>NUCLEOTIDE SEQUENCE [LARGE SCALE GENOMIC DNA]</scope>
    <source>
        <strain evidence="11 12">IWT140</strain>
    </source>
</reference>
<dbReference type="InterPro" id="IPR001927">
    <property type="entry name" value="Na/Gal_symport"/>
</dbReference>
<evidence type="ECO:0000256" key="3">
    <source>
        <dbReference type="ARBA" id="ARBA00022475"/>
    </source>
</evidence>
<dbReference type="AlphaFoldDB" id="A0A1Z5IRK3"/>
<evidence type="ECO:0000256" key="10">
    <source>
        <dbReference type="SAM" id="Phobius"/>
    </source>
</evidence>
<feature type="transmembrane region" description="Helical" evidence="10">
    <location>
        <begin position="12"/>
        <end position="33"/>
    </location>
</feature>
<protein>
    <submittedName>
        <fullName evidence="11">Na+/xyloside symporter related transporter</fullName>
    </submittedName>
</protein>
<keyword evidence="3" id="KW-1003">Cell membrane</keyword>
<feature type="transmembrane region" description="Helical" evidence="10">
    <location>
        <begin position="396"/>
        <end position="414"/>
    </location>
</feature>
<dbReference type="GO" id="GO:0015293">
    <property type="term" value="F:symporter activity"/>
    <property type="evidence" value="ECO:0007669"/>
    <property type="project" value="UniProtKB-KW"/>
</dbReference>
<dbReference type="GO" id="GO:0008643">
    <property type="term" value="P:carbohydrate transport"/>
    <property type="evidence" value="ECO:0007669"/>
    <property type="project" value="InterPro"/>
</dbReference>
<dbReference type="EMBL" id="BCMH01000017">
    <property type="protein sequence ID" value="GAX04393.1"/>
    <property type="molecule type" value="Genomic_DNA"/>
</dbReference>
<feature type="transmembrane region" description="Helical" evidence="10">
    <location>
        <begin position="203"/>
        <end position="225"/>
    </location>
</feature>
<dbReference type="InterPro" id="IPR039672">
    <property type="entry name" value="MFS_2"/>
</dbReference>
<feature type="transmembrane region" description="Helical" evidence="10">
    <location>
        <begin position="171"/>
        <end position="191"/>
    </location>
</feature>
<dbReference type="RefSeq" id="WP_089089342.1">
    <property type="nucleotide sequence ID" value="NZ_BCMH01000017.1"/>
</dbReference>
<dbReference type="PROSITE" id="PS00872">
    <property type="entry name" value="NA_GALACTOSIDE_SYMP"/>
    <property type="match status" value="1"/>
</dbReference>
<keyword evidence="9" id="KW-0175">Coiled coil</keyword>
<proteinExistence type="predicted"/>
<dbReference type="GO" id="GO:0006814">
    <property type="term" value="P:sodium ion transport"/>
    <property type="evidence" value="ECO:0007669"/>
    <property type="project" value="InterPro"/>
</dbReference>
<keyword evidence="7 10" id="KW-1133">Transmembrane helix</keyword>
<dbReference type="GO" id="GO:0005886">
    <property type="term" value="C:plasma membrane"/>
    <property type="evidence" value="ECO:0007669"/>
    <property type="project" value="UniProtKB-SubCell"/>
</dbReference>
<keyword evidence="6" id="KW-0769">Symport</keyword>
<evidence type="ECO:0000256" key="4">
    <source>
        <dbReference type="ARBA" id="ARBA00022597"/>
    </source>
</evidence>
<keyword evidence="5 10" id="KW-0812">Transmembrane</keyword>
<dbReference type="PANTHER" id="PTHR11328:SF36">
    <property type="entry name" value="MELIBIOSE PERMEASE"/>
    <property type="match status" value="1"/>
</dbReference>
<dbReference type="SUPFAM" id="SSF103473">
    <property type="entry name" value="MFS general substrate transporter"/>
    <property type="match status" value="1"/>
</dbReference>
<keyword evidence="8 10" id="KW-0472">Membrane</keyword>
<dbReference type="InterPro" id="IPR018043">
    <property type="entry name" value="Na/Gal_symport_CS"/>
</dbReference>
<feature type="transmembrane region" description="Helical" evidence="10">
    <location>
        <begin position="319"/>
        <end position="338"/>
    </location>
</feature>
<feature type="transmembrane region" description="Helical" evidence="10">
    <location>
        <begin position="120"/>
        <end position="139"/>
    </location>
</feature>
<dbReference type="NCBIfam" id="TIGR00792">
    <property type="entry name" value="gph"/>
    <property type="match status" value="1"/>
</dbReference>
<feature type="transmembrane region" description="Helical" evidence="10">
    <location>
        <begin position="292"/>
        <end position="312"/>
    </location>
</feature>
<evidence type="ECO:0000256" key="6">
    <source>
        <dbReference type="ARBA" id="ARBA00022847"/>
    </source>
</evidence>
<comment type="subcellular location">
    <subcellularLocation>
        <location evidence="1">Cell membrane</location>
        <topology evidence="1">Multi-pass membrane protein</topology>
    </subcellularLocation>
</comment>